<feature type="transmembrane region" description="Helical" evidence="7">
    <location>
        <begin position="294"/>
        <end position="311"/>
    </location>
</feature>
<evidence type="ECO:0000256" key="6">
    <source>
        <dbReference type="ARBA" id="ARBA00023136"/>
    </source>
</evidence>
<evidence type="ECO:0000256" key="7">
    <source>
        <dbReference type="SAM" id="Phobius"/>
    </source>
</evidence>
<evidence type="ECO:0000256" key="5">
    <source>
        <dbReference type="ARBA" id="ARBA00022989"/>
    </source>
</evidence>
<dbReference type="SUPFAM" id="SSF144091">
    <property type="entry name" value="Rhomboid-like"/>
    <property type="match status" value="1"/>
</dbReference>
<evidence type="ECO:0000256" key="4">
    <source>
        <dbReference type="ARBA" id="ARBA00022801"/>
    </source>
</evidence>
<dbReference type="RefSeq" id="WP_191160345.1">
    <property type="nucleotide sequence ID" value="NZ_JACWMX010000001.1"/>
</dbReference>
<feature type="transmembrane region" description="Helical" evidence="7">
    <location>
        <begin position="267"/>
        <end position="287"/>
    </location>
</feature>
<feature type="domain" description="Peptidase S54 rhomboid" evidence="8">
    <location>
        <begin position="199"/>
        <end position="335"/>
    </location>
</feature>
<comment type="similarity">
    <text evidence="2">Belongs to the peptidase S54 family.</text>
</comment>
<gene>
    <name evidence="9" type="ORF">IDJ76_02370</name>
</gene>
<dbReference type="Gene3D" id="1.20.1540.10">
    <property type="entry name" value="Rhomboid-like"/>
    <property type="match status" value="1"/>
</dbReference>
<evidence type="ECO:0000313" key="9">
    <source>
        <dbReference type="EMBL" id="MBD1391936.1"/>
    </source>
</evidence>
<keyword evidence="10" id="KW-1185">Reference proteome</keyword>
<dbReference type="Proteomes" id="UP000619078">
    <property type="component" value="Unassembled WGS sequence"/>
</dbReference>
<dbReference type="Pfam" id="PF01694">
    <property type="entry name" value="Rhomboid"/>
    <property type="match status" value="1"/>
</dbReference>
<proteinExistence type="inferred from homology"/>
<accession>A0A926NLN6</accession>
<dbReference type="GO" id="GO:0016020">
    <property type="term" value="C:membrane"/>
    <property type="evidence" value="ECO:0007669"/>
    <property type="project" value="UniProtKB-SubCell"/>
</dbReference>
<keyword evidence="5 7" id="KW-1133">Transmembrane helix</keyword>
<sequence length="497" mass="56096">MAIGFTPKHIENLPLDDLNQQQFIVLAIEAIETLKWRVDYVSPNGIIAYTNKGIFATNAAIEIKITDGYAILKSESTGSEMFDLGKNKKFIRAFISVFNELKLSLSLEEIESRYNELCETFLPEEEDILNMPPPTTTDKIKNLFSIFRPTHGYYITPLLININIAIFLMMLLAGVNILTPDNTSLISWGANFRPITLDGQWWRLVTNCFLHIGILHLIFNMYALVYIGILLEPYLGSKRFVAAYLLIGIVASTTSLAWHQLTISAGASGAIFGLYGVFLALLTTNLIDKKSRKPLLTSIGVFVVFNLLNGFKAGIDNAAHVGGLLSGIVIGYAFIPSLKSTDYDNIEDIENKSVAISSIVILVAVYFALAHIPNDLGKYDASMQTFVKTETKALNILTDTASRNKYRIAYEIKYKGVPYWEENLKLLDEADKLNIPYRFHHRNAQLKAYCLLRIETYNLIYKSIDEKTFKYQAQIIANNDRILQMITELREHEKEGE</sequence>
<dbReference type="PANTHER" id="PTHR43731:SF14">
    <property type="entry name" value="PRESENILIN-ASSOCIATED RHOMBOID-LIKE PROTEIN, MITOCHONDRIAL"/>
    <property type="match status" value="1"/>
</dbReference>
<evidence type="ECO:0000256" key="3">
    <source>
        <dbReference type="ARBA" id="ARBA00022692"/>
    </source>
</evidence>
<keyword evidence="3 7" id="KW-0812">Transmembrane</keyword>
<comment type="subcellular location">
    <subcellularLocation>
        <location evidence="1">Membrane</location>
        <topology evidence="1">Multi-pass membrane protein</topology>
    </subcellularLocation>
</comment>
<name>A0A926NLN6_9SPHI</name>
<evidence type="ECO:0000256" key="1">
    <source>
        <dbReference type="ARBA" id="ARBA00004141"/>
    </source>
</evidence>
<dbReference type="GO" id="GO:0006508">
    <property type="term" value="P:proteolysis"/>
    <property type="evidence" value="ECO:0007669"/>
    <property type="project" value="UniProtKB-KW"/>
</dbReference>
<dbReference type="EMBL" id="JACWMX010000001">
    <property type="protein sequence ID" value="MBD1391936.1"/>
    <property type="molecule type" value="Genomic_DNA"/>
</dbReference>
<keyword evidence="4" id="KW-0378">Hydrolase</keyword>
<keyword evidence="6 7" id="KW-0472">Membrane</keyword>
<dbReference type="GO" id="GO:0004252">
    <property type="term" value="F:serine-type endopeptidase activity"/>
    <property type="evidence" value="ECO:0007669"/>
    <property type="project" value="InterPro"/>
</dbReference>
<dbReference type="AlphaFoldDB" id="A0A926NLN6"/>
<feature type="transmembrane region" description="Helical" evidence="7">
    <location>
        <begin position="209"/>
        <end position="229"/>
    </location>
</feature>
<feature type="transmembrane region" description="Helical" evidence="7">
    <location>
        <begin position="317"/>
        <end position="335"/>
    </location>
</feature>
<reference evidence="9" key="1">
    <citation type="submission" date="2020-09" db="EMBL/GenBank/DDBJ databases">
        <title>Novel species of Mucilaginibacter isolated from a glacier on the Tibetan Plateau.</title>
        <authorList>
            <person name="Liu Q."/>
            <person name="Xin Y.-H."/>
        </authorList>
    </citation>
    <scope>NUCLEOTIDE SEQUENCE</scope>
    <source>
        <strain evidence="9">ZB1P21</strain>
    </source>
</reference>
<dbReference type="PANTHER" id="PTHR43731">
    <property type="entry name" value="RHOMBOID PROTEASE"/>
    <property type="match status" value="1"/>
</dbReference>
<evidence type="ECO:0000313" key="10">
    <source>
        <dbReference type="Proteomes" id="UP000619078"/>
    </source>
</evidence>
<dbReference type="InterPro" id="IPR022764">
    <property type="entry name" value="Peptidase_S54_rhomboid_dom"/>
</dbReference>
<comment type="caution">
    <text evidence="9">The sequence shown here is derived from an EMBL/GenBank/DDBJ whole genome shotgun (WGS) entry which is preliminary data.</text>
</comment>
<feature type="transmembrane region" description="Helical" evidence="7">
    <location>
        <begin position="158"/>
        <end position="178"/>
    </location>
</feature>
<protein>
    <submittedName>
        <fullName evidence="9">Rhomboid family intramembrane serine protease</fullName>
    </submittedName>
</protein>
<dbReference type="InterPro" id="IPR035952">
    <property type="entry name" value="Rhomboid-like_sf"/>
</dbReference>
<keyword evidence="9" id="KW-0645">Protease</keyword>
<evidence type="ECO:0000256" key="2">
    <source>
        <dbReference type="ARBA" id="ARBA00009045"/>
    </source>
</evidence>
<feature type="transmembrane region" description="Helical" evidence="7">
    <location>
        <begin position="355"/>
        <end position="373"/>
    </location>
</feature>
<evidence type="ECO:0000259" key="8">
    <source>
        <dbReference type="Pfam" id="PF01694"/>
    </source>
</evidence>
<organism evidence="9 10">
    <name type="scientific">Mucilaginibacter glaciei</name>
    <dbReference type="NCBI Taxonomy" id="2772109"/>
    <lineage>
        <taxon>Bacteria</taxon>
        <taxon>Pseudomonadati</taxon>
        <taxon>Bacteroidota</taxon>
        <taxon>Sphingobacteriia</taxon>
        <taxon>Sphingobacteriales</taxon>
        <taxon>Sphingobacteriaceae</taxon>
        <taxon>Mucilaginibacter</taxon>
    </lineage>
</organism>
<dbReference type="InterPro" id="IPR050925">
    <property type="entry name" value="Rhomboid_protease_S54"/>
</dbReference>
<feature type="transmembrane region" description="Helical" evidence="7">
    <location>
        <begin position="241"/>
        <end position="261"/>
    </location>
</feature>